<dbReference type="Proteomes" id="UP000701698">
    <property type="component" value="Unassembled WGS sequence"/>
</dbReference>
<reference evidence="2" key="1">
    <citation type="submission" date="2020-04" db="EMBL/GenBank/DDBJ databases">
        <authorList>
            <person name="Zhang T."/>
        </authorList>
    </citation>
    <scope>NUCLEOTIDE SEQUENCE</scope>
    <source>
        <strain evidence="2">HKST-UBA01</strain>
    </source>
</reference>
<comment type="caution">
    <text evidence="2">The sequence shown here is derived from an EMBL/GenBank/DDBJ whole genome shotgun (WGS) entry which is preliminary data.</text>
</comment>
<evidence type="ECO:0000256" key="1">
    <source>
        <dbReference type="SAM" id="Coils"/>
    </source>
</evidence>
<evidence type="ECO:0000313" key="2">
    <source>
        <dbReference type="EMBL" id="MCA9390518.1"/>
    </source>
</evidence>
<name>A0A955LHF1_UNCKA</name>
<accession>A0A955LHF1</accession>
<gene>
    <name evidence="2" type="ORF">KC571_03880</name>
</gene>
<dbReference type="EMBL" id="JAGQKX010000117">
    <property type="protein sequence ID" value="MCA9390518.1"/>
    <property type="molecule type" value="Genomic_DNA"/>
</dbReference>
<reference evidence="2" key="2">
    <citation type="journal article" date="2021" name="Microbiome">
        <title>Successional dynamics and alternative stable states in a saline activated sludge microbial community over 9 years.</title>
        <authorList>
            <person name="Wang Y."/>
            <person name="Ye J."/>
            <person name="Ju F."/>
            <person name="Liu L."/>
            <person name="Boyd J.A."/>
            <person name="Deng Y."/>
            <person name="Parks D.H."/>
            <person name="Jiang X."/>
            <person name="Yin X."/>
            <person name="Woodcroft B.J."/>
            <person name="Tyson G.W."/>
            <person name="Hugenholtz P."/>
            <person name="Polz M.F."/>
            <person name="Zhang T."/>
        </authorList>
    </citation>
    <scope>NUCLEOTIDE SEQUENCE</scope>
    <source>
        <strain evidence="2">HKST-UBA01</strain>
    </source>
</reference>
<keyword evidence="1" id="KW-0175">Coiled coil</keyword>
<organism evidence="2 3">
    <name type="scientific">candidate division WWE3 bacterium</name>
    <dbReference type="NCBI Taxonomy" id="2053526"/>
    <lineage>
        <taxon>Bacteria</taxon>
        <taxon>Katanobacteria</taxon>
    </lineage>
</organism>
<feature type="coiled-coil region" evidence="1">
    <location>
        <begin position="13"/>
        <end position="77"/>
    </location>
</feature>
<evidence type="ECO:0000313" key="3">
    <source>
        <dbReference type="Proteomes" id="UP000701698"/>
    </source>
</evidence>
<protein>
    <submittedName>
        <fullName evidence="2">Uncharacterized protein</fullName>
    </submittedName>
</protein>
<dbReference type="AlphaFoldDB" id="A0A955LHF1"/>
<sequence length="84" mass="9535">MPKQENPKQIDNVAELDLLIQKVESEIADLQRQYDELSPENAGKMLNMFKIDKAEVLKKLQQDIADQQENLSALKQVKSSIPAV</sequence>
<proteinExistence type="predicted"/>